<dbReference type="EMBL" id="JABEZX010000001">
    <property type="protein sequence ID" value="MBA0548808.1"/>
    <property type="molecule type" value="Genomic_DNA"/>
</dbReference>
<keyword evidence="3" id="KW-0347">Helicase</keyword>
<dbReference type="InterPro" id="IPR014001">
    <property type="entry name" value="Helicase_ATP-bd"/>
</dbReference>
<gene>
    <name evidence="6" type="ORF">Golob_019881</name>
</gene>
<keyword evidence="1" id="KW-0547">Nucleotide-binding</keyword>
<dbReference type="Proteomes" id="UP000593572">
    <property type="component" value="Unassembled WGS sequence"/>
</dbReference>
<dbReference type="GO" id="GO:0016787">
    <property type="term" value="F:hydrolase activity"/>
    <property type="evidence" value="ECO:0007669"/>
    <property type="project" value="UniProtKB-KW"/>
</dbReference>
<dbReference type="AlphaFoldDB" id="A0A7J8L8N1"/>
<keyword evidence="2" id="KW-0378">Hydrolase</keyword>
<proteinExistence type="predicted"/>
<dbReference type="GO" id="GO:0005524">
    <property type="term" value="F:ATP binding"/>
    <property type="evidence" value="ECO:0007669"/>
    <property type="project" value="UniProtKB-KW"/>
</dbReference>
<feature type="non-terminal residue" evidence="6">
    <location>
        <position position="1"/>
    </location>
</feature>
<keyword evidence="4" id="KW-0067">ATP-binding</keyword>
<feature type="domain" description="Helicase ATP-binding" evidence="5">
    <location>
        <begin position="1"/>
        <end position="51"/>
    </location>
</feature>
<reference evidence="6 7" key="1">
    <citation type="journal article" date="2019" name="Genome Biol. Evol.">
        <title>Insights into the evolution of the New World diploid cottons (Gossypium, subgenus Houzingenia) based on genome sequencing.</title>
        <authorList>
            <person name="Grover C.E."/>
            <person name="Arick M.A. 2nd"/>
            <person name="Thrash A."/>
            <person name="Conover J.L."/>
            <person name="Sanders W.S."/>
            <person name="Peterson D.G."/>
            <person name="Frelichowski J.E."/>
            <person name="Scheffler J.A."/>
            <person name="Scheffler B.E."/>
            <person name="Wendel J.F."/>
        </authorList>
    </citation>
    <scope>NUCLEOTIDE SEQUENCE [LARGE SCALE GENOMIC DNA]</scope>
    <source>
        <strain evidence="6">157</strain>
        <tissue evidence="6">Leaf</tissue>
    </source>
</reference>
<dbReference type="Gene3D" id="3.40.50.300">
    <property type="entry name" value="P-loop containing nucleotide triphosphate hydrolases"/>
    <property type="match status" value="1"/>
</dbReference>
<evidence type="ECO:0000313" key="6">
    <source>
        <dbReference type="EMBL" id="MBA0548808.1"/>
    </source>
</evidence>
<evidence type="ECO:0000256" key="4">
    <source>
        <dbReference type="ARBA" id="ARBA00022840"/>
    </source>
</evidence>
<dbReference type="SUPFAM" id="SSF52540">
    <property type="entry name" value="P-loop containing nucleoside triphosphate hydrolases"/>
    <property type="match status" value="1"/>
</dbReference>
<dbReference type="PANTHER" id="PTHR47960">
    <property type="entry name" value="DEAD-BOX ATP-DEPENDENT RNA HELICASE 50"/>
    <property type="match status" value="1"/>
</dbReference>
<dbReference type="PROSITE" id="PS51192">
    <property type="entry name" value="HELICASE_ATP_BIND_1"/>
    <property type="match status" value="1"/>
</dbReference>
<comment type="caution">
    <text evidence="6">The sequence shown here is derived from an EMBL/GenBank/DDBJ whole genome shotgun (WGS) entry which is preliminary data.</text>
</comment>
<dbReference type="GO" id="GO:0004386">
    <property type="term" value="F:helicase activity"/>
    <property type="evidence" value="ECO:0007669"/>
    <property type="project" value="UniProtKB-KW"/>
</dbReference>
<feature type="non-terminal residue" evidence="6">
    <location>
        <position position="120"/>
    </location>
</feature>
<keyword evidence="7" id="KW-1185">Reference proteome</keyword>
<sequence>ADKLLSPEFQPSVEQLIRFLPATRQILLFSATFPVTVKDFKDRYLQKPYIINLMDELTLKGITQYYAFVEERQKVHCLNTLFSKNLATLAFISMQRCFRTIVIEYFMISVTAHAEILFVL</sequence>
<protein>
    <recommendedName>
        <fullName evidence="5">Helicase ATP-binding domain-containing protein</fullName>
    </recommendedName>
</protein>
<evidence type="ECO:0000256" key="1">
    <source>
        <dbReference type="ARBA" id="ARBA00022741"/>
    </source>
</evidence>
<evidence type="ECO:0000256" key="3">
    <source>
        <dbReference type="ARBA" id="ARBA00022806"/>
    </source>
</evidence>
<evidence type="ECO:0000259" key="5">
    <source>
        <dbReference type="PROSITE" id="PS51192"/>
    </source>
</evidence>
<accession>A0A7J8L8N1</accession>
<evidence type="ECO:0000256" key="2">
    <source>
        <dbReference type="ARBA" id="ARBA00022801"/>
    </source>
</evidence>
<name>A0A7J8L8N1_9ROSI</name>
<dbReference type="InterPro" id="IPR027417">
    <property type="entry name" value="P-loop_NTPase"/>
</dbReference>
<evidence type="ECO:0000313" key="7">
    <source>
        <dbReference type="Proteomes" id="UP000593572"/>
    </source>
</evidence>
<organism evidence="6 7">
    <name type="scientific">Gossypium lobatum</name>
    <dbReference type="NCBI Taxonomy" id="34289"/>
    <lineage>
        <taxon>Eukaryota</taxon>
        <taxon>Viridiplantae</taxon>
        <taxon>Streptophyta</taxon>
        <taxon>Embryophyta</taxon>
        <taxon>Tracheophyta</taxon>
        <taxon>Spermatophyta</taxon>
        <taxon>Magnoliopsida</taxon>
        <taxon>eudicotyledons</taxon>
        <taxon>Gunneridae</taxon>
        <taxon>Pentapetalae</taxon>
        <taxon>rosids</taxon>
        <taxon>malvids</taxon>
        <taxon>Malvales</taxon>
        <taxon>Malvaceae</taxon>
        <taxon>Malvoideae</taxon>
        <taxon>Gossypium</taxon>
    </lineage>
</organism>